<dbReference type="GO" id="GO:0005829">
    <property type="term" value="C:cytosol"/>
    <property type="evidence" value="ECO:0007669"/>
    <property type="project" value="TreeGrafter"/>
</dbReference>
<comment type="caution">
    <text evidence="7">The sequence shown here is derived from an EMBL/GenBank/DDBJ whole genome shotgun (WGS) entry which is preliminary data.</text>
</comment>
<dbReference type="Proteomes" id="UP000286931">
    <property type="component" value="Unassembled WGS sequence"/>
</dbReference>
<dbReference type="Gene3D" id="3.40.366.10">
    <property type="entry name" value="Malonyl-Coenzyme A Acyl Carrier Protein, domain 2"/>
    <property type="match status" value="1"/>
</dbReference>
<dbReference type="SMART" id="SM00827">
    <property type="entry name" value="PKS_AT"/>
    <property type="match status" value="1"/>
</dbReference>
<sequence>MTTTFGIAFPGQGGKAAVLAGALRTHRRHPLVARLLDTFDAADPGALDLADTAVNQPAMCAAGIAAVEAAFGPAARPAVTVGHSLGELTAAACAGFLDTRDAFDLALARGALCRAQNLRRPGAMVAVVGAGPADIEWLRRRVLAERGGLLEIAGLNSARQVVLSGDPAAVRETVRLAAELCLRAEPLPIAGGFHSPLMMDAVPDWRARLAAVRFRPGTARFVSAIDARAHTDPDEVRERLARGLVLPVRWHEALRTVRELGVPGLIDAGPGDTLLRLGRRDRTMPFVGVGEAAAGSTAPNPADRRERAGGLA</sequence>
<dbReference type="GO" id="GO:0006633">
    <property type="term" value="P:fatty acid biosynthetic process"/>
    <property type="evidence" value="ECO:0007669"/>
    <property type="project" value="TreeGrafter"/>
</dbReference>
<feature type="domain" description="Malonyl-CoA:ACP transacylase (MAT)" evidence="6">
    <location>
        <begin position="8"/>
        <end position="301"/>
    </location>
</feature>
<evidence type="ECO:0000256" key="4">
    <source>
        <dbReference type="ARBA" id="ARBA00048462"/>
    </source>
</evidence>
<dbReference type="InterPro" id="IPR001227">
    <property type="entry name" value="Ac_transferase_dom_sf"/>
</dbReference>
<dbReference type="PANTHER" id="PTHR42681:SF1">
    <property type="entry name" value="MALONYL-COA-ACYL CARRIER PROTEIN TRANSACYLASE, MITOCHONDRIAL"/>
    <property type="match status" value="1"/>
</dbReference>
<accession>A0A401YM93</accession>
<dbReference type="EC" id="2.3.1.39" evidence="1"/>
<evidence type="ECO:0000256" key="1">
    <source>
        <dbReference type="ARBA" id="ARBA00013258"/>
    </source>
</evidence>
<reference evidence="7 8" key="1">
    <citation type="submission" date="2018-12" db="EMBL/GenBank/DDBJ databases">
        <title>Draft genome sequence of Embleya hyalina NBRC 13850T.</title>
        <authorList>
            <person name="Komaki H."/>
            <person name="Hosoyama A."/>
            <person name="Kimura A."/>
            <person name="Ichikawa N."/>
            <person name="Tamura T."/>
        </authorList>
    </citation>
    <scope>NUCLEOTIDE SEQUENCE [LARGE SCALE GENOMIC DNA]</scope>
    <source>
        <strain evidence="7 8">NBRC 13850</strain>
    </source>
</reference>
<name>A0A401YM93_9ACTN</name>
<evidence type="ECO:0000256" key="3">
    <source>
        <dbReference type="ARBA" id="ARBA00023315"/>
    </source>
</evidence>
<feature type="region of interest" description="Disordered" evidence="5">
    <location>
        <begin position="291"/>
        <end position="312"/>
    </location>
</feature>
<gene>
    <name evidence="7" type="ORF">EHYA_03409</name>
</gene>
<keyword evidence="3" id="KW-0012">Acyltransferase</keyword>
<proteinExistence type="predicted"/>
<evidence type="ECO:0000259" key="6">
    <source>
        <dbReference type="SMART" id="SM00827"/>
    </source>
</evidence>
<evidence type="ECO:0000256" key="5">
    <source>
        <dbReference type="SAM" id="MobiDB-lite"/>
    </source>
</evidence>
<dbReference type="OrthoDB" id="3543921at2"/>
<dbReference type="InterPro" id="IPR050858">
    <property type="entry name" value="Mal-CoA-ACP_Trans/PKS_FabD"/>
</dbReference>
<dbReference type="Pfam" id="PF00698">
    <property type="entry name" value="Acyl_transf_1"/>
    <property type="match status" value="1"/>
</dbReference>
<dbReference type="RefSeq" id="WP_126637824.1">
    <property type="nucleotide sequence ID" value="NZ_BIFH01000018.1"/>
</dbReference>
<organism evidence="7 8">
    <name type="scientific">Embleya hyalina</name>
    <dbReference type="NCBI Taxonomy" id="516124"/>
    <lineage>
        <taxon>Bacteria</taxon>
        <taxon>Bacillati</taxon>
        <taxon>Actinomycetota</taxon>
        <taxon>Actinomycetes</taxon>
        <taxon>Kitasatosporales</taxon>
        <taxon>Streptomycetaceae</taxon>
        <taxon>Embleya</taxon>
    </lineage>
</organism>
<protein>
    <recommendedName>
        <fullName evidence="1">[acyl-carrier-protein] S-malonyltransferase</fullName>
        <ecNumber evidence="1">2.3.1.39</ecNumber>
    </recommendedName>
</protein>
<dbReference type="InterPro" id="IPR016036">
    <property type="entry name" value="Malonyl_transacylase_ACP-bd"/>
</dbReference>
<dbReference type="InterPro" id="IPR016035">
    <property type="entry name" value="Acyl_Trfase/lysoPLipase"/>
</dbReference>
<evidence type="ECO:0000313" key="8">
    <source>
        <dbReference type="Proteomes" id="UP000286931"/>
    </source>
</evidence>
<dbReference type="SUPFAM" id="SSF52151">
    <property type="entry name" value="FabD/lysophospholipase-like"/>
    <property type="match status" value="1"/>
</dbReference>
<dbReference type="SUPFAM" id="SSF55048">
    <property type="entry name" value="Probable ACP-binding domain of malonyl-CoA ACP transacylase"/>
    <property type="match status" value="1"/>
</dbReference>
<dbReference type="PANTHER" id="PTHR42681">
    <property type="entry name" value="MALONYL-COA-ACYL CARRIER PROTEIN TRANSACYLASE, MITOCHONDRIAL"/>
    <property type="match status" value="1"/>
</dbReference>
<dbReference type="EMBL" id="BIFH01000018">
    <property type="protein sequence ID" value="GCD95726.1"/>
    <property type="molecule type" value="Genomic_DNA"/>
</dbReference>
<feature type="compositionally biased region" description="Basic and acidic residues" evidence="5">
    <location>
        <begin position="302"/>
        <end position="312"/>
    </location>
</feature>
<dbReference type="GO" id="GO:0004314">
    <property type="term" value="F:[acyl-carrier-protein] S-malonyltransferase activity"/>
    <property type="evidence" value="ECO:0007669"/>
    <property type="project" value="UniProtKB-EC"/>
</dbReference>
<evidence type="ECO:0000256" key="2">
    <source>
        <dbReference type="ARBA" id="ARBA00022679"/>
    </source>
</evidence>
<dbReference type="InterPro" id="IPR014043">
    <property type="entry name" value="Acyl_transferase_dom"/>
</dbReference>
<dbReference type="AlphaFoldDB" id="A0A401YM93"/>
<comment type="catalytic activity">
    <reaction evidence="4">
        <text>holo-[ACP] + malonyl-CoA = malonyl-[ACP] + CoA</text>
        <dbReference type="Rhea" id="RHEA:41792"/>
        <dbReference type="Rhea" id="RHEA-COMP:9623"/>
        <dbReference type="Rhea" id="RHEA-COMP:9685"/>
        <dbReference type="ChEBI" id="CHEBI:57287"/>
        <dbReference type="ChEBI" id="CHEBI:57384"/>
        <dbReference type="ChEBI" id="CHEBI:64479"/>
        <dbReference type="ChEBI" id="CHEBI:78449"/>
        <dbReference type="EC" id="2.3.1.39"/>
    </reaction>
</comment>
<keyword evidence="2 7" id="KW-0808">Transferase</keyword>
<keyword evidence="8" id="KW-1185">Reference proteome</keyword>
<evidence type="ECO:0000313" key="7">
    <source>
        <dbReference type="EMBL" id="GCD95726.1"/>
    </source>
</evidence>